<gene>
    <name evidence="2" type="ORF">AALO_G00133800</name>
</gene>
<evidence type="ECO:0000256" key="1">
    <source>
        <dbReference type="SAM" id="SignalP"/>
    </source>
</evidence>
<evidence type="ECO:0000313" key="3">
    <source>
        <dbReference type="Proteomes" id="UP000823561"/>
    </source>
</evidence>
<keyword evidence="3" id="KW-1185">Reference proteome</keyword>
<dbReference type="Proteomes" id="UP000823561">
    <property type="component" value="Chromosome 10"/>
</dbReference>
<feature type="signal peptide" evidence="1">
    <location>
        <begin position="1"/>
        <end position="21"/>
    </location>
</feature>
<keyword evidence="1" id="KW-0732">Signal</keyword>
<comment type="caution">
    <text evidence="2">The sequence shown here is derived from an EMBL/GenBank/DDBJ whole genome shotgun (WGS) entry which is preliminary data.</text>
</comment>
<organism evidence="2 3">
    <name type="scientific">Alosa alosa</name>
    <name type="common">allis shad</name>
    <dbReference type="NCBI Taxonomy" id="278164"/>
    <lineage>
        <taxon>Eukaryota</taxon>
        <taxon>Metazoa</taxon>
        <taxon>Chordata</taxon>
        <taxon>Craniata</taxon>
        <taxon>Vertebrata</taxon>
        <taxon>Euteleostomi</taxon>
        <taxon>Actinopterygii</taxon>
        <taxon>Neopterygii</taxon>
        <taxon>Teleostei</taxon>
        <taxon>Clupei</taxon>
        <taxon>Clupeiformes</taxon>
        <taxon>Clupeoidei</taxon>
        <taxon>Clupeidae</taxon>
        <taxon>Alosa</taxon>
    </lineage>
</organism>
<name>A0AAV6GJR6_9TELE</name>
<feature type="chain" id="PRO_5043406083" evidence="1">
    <location>
        <begin position="22"/>
        <end position="111"/>
    </location>
</feature>
<protein>
    <submittedName>
        <fullName evidence="2">Uncharacterized protein</fullName>
    </submittedName>
</protein>
<dbReference type="AlphaFoldDB" id="A0AAV6GJR6"/>
<reference evidence="2" key="1">
    <citation type="submission" date="2020-10" db="EMBL/GenBank/DDBJ databases">
        <title>Chromosome-scale genome assembly of the Allis shad, Alosa alosa.</title>
        <authorList>
            <person name="Margot Z."/>
            <person name="Christophe K."/>
            <person name="Cabau C."/>
            <person name="Louis A."/>
            <person name="Berthelot C."/>
            <person name="Parey E."/>
            <person name="Roest Crollius H."/>
            <person name="Montfort J."/>
            <person name="Robinson-Rechavi M."/>
            <person name="Bucao C."/>
            <person name="Bouchez O."/>
            <person name="Gislard M."/>
            <person name="Lluch J."/>
            <person name="Milhes M."/>
            <person name="Lampietro C."/>
            <person name="Lopez Roques C."/>
            <person name="Donnadieu C."/>
            <person name="Braasch I."/>
            <person name="Desvignes T."/>
            <person name="Postlethwait J."/>
            <person name="Bobe J."/>
            <person name="Guiguen Y."/>
        </authorList>
    </citation>
    <scope>NUCLEOTIDE SEQUENCE</scope>
    <source>
        <strain evidence="2">M-15738</strain>
        <tissue evidence="2">Blood</tissue>
    </source>
</reference>
<evidence type="ECO:0000313" key="2">
    <source>
        <dbReference type="EMBL" id="KAG5274232.1"/>
    </source>
</evidence>
<proteinExistence type="predicted"/>
<accession>A0AAV6GJR6</accession>
<dbReference type="EMBL" id="JADWDJ010000010">
    <property type="protein sequence ID" value="KAG5274232.1"/>
    <property type="molecule type" value="Genomic_DNA"/>
</dbReference>
<sequence length="111" mass="12679">MAWLHSSQIVLWALMIKSLSSRLPKIGLYVTVQRAQDRSIIKVSFIKVLQNVRTRHHLLQDVCCVCVGREEIMAAIDQNHTIGLLRACNLKALVYLSEGFEKLIKEYLDAD</sequence>